<evidence type="ECO:0000256" key="5">
    <source>
        <dbReference type="ARBA" id="ARBA00022490"/>
    </source>
</evidence>
<comment type="catalytic activity">
    <reaction evidence="1 10">
        <text>[protein]-peptidylproline (omega=180) = [protein]-peptidylproline (omega=0)</text>
        <dbReference type="Rhea" id="RHEA:16237"/>
        <dbReference type="Rhea" id="RHEA-COMP:10747"/>
        <dbReference type="Rhea" id="RHEA-COMP:10748"/>
        <dbReference type="ChEBI" id="CHEBI:83833"/>
        <dbReference type="ChEBI" id="CHEBI:83834"/>
        <dbReference type="EC" id="5.2.1.8"/>
    </reaction>
</comment>
<evidence type="ECO:0000256" key="2">
    <source>
        <dbReference type="ARBA" id="ARBA00004496"/>
    </source>
</evidence>
<evidence type="ECO:0000256" key="3">
    <source>
        <dbReference type="ARBA" id="ARBA00011019"/>
    </source>
</evidence>
<evidence type="ECO:0000256" key="6">
    <source>
        <dbReference type="ARBA" id="ARBA00023110"/>
    </source>
</evidence>
<reference evidence="11 12" key="1">
    <citation type="submission" date="2015-04" db="EMBL/GenBank/DDBJ databases">
        <authorList>
            <person name="Syromyatnikov M.Y."/>
            <person name="Popov V.N."/>
        </authorList>
    </citation>
    <scope>NUCLEOTIDE SEQUENCE [LARGE SCALE GENOMIC DNA]</scope>
</reference>
<dbReference type="Gene3D" id="1.20.120.1150">
    <property type="match status" value="1"/>
</dbReference>
<dbReference type="AlphaFoldDB" id="A0A1J1INJ8"/>
<evidence type="ECO:0000256" key="10">
    <source>
        <dbReference type="RuleBase" id="RU361210"/>
    </source>
</evidence>
<dbReference type="EMBL" id="CVRI01000055">
    <property type="protein sequence ID" value="CRL01314.1"/>
    <property type="molecule type" value="Genomic_DNA"/>
</dbReference>
<keyword evidence="5 10" id="KW-0963">Cytoplasm</keyword>
<dbReference type="OrthoDB" id="16120at2759"/>
<evidence type="ECO:0000313" key="11">
    <source>
        <dbReference type="EMBL" id="CRL01314.1"/>
    </source>
</evidence>
<comment type="similarity">
    <text evidence="3 10">Belongs to the PTPA-type PPIase family.</text>
</comment>
<dbReference type="InterPro" id="IPR004327">
    <property type="entry name" value="Phstyr_phstse_ac"/>
</dbReference>
<organism evidence="11 12">
    <name type="scientific">Clunio marinus</name>
    <dbReference type="NCBI Taxonomy" id="568069"/>
    <lineage>
        <taxon>Eukaryota</taxon>
        <taxon>Metazoa</taxon>
        <taxon>Ecdysozoa</taxon>
        <taxon>Arthropoda</taxon>
        <taxon>Hexapoda</taxon>
        <taxon>Insecta</taxon>
        <taxon>Pterygota</taxon>
        <taxon>Neoptera</taxon>
        <taxon>Endopterygota</taxon>
        <taxon>Diptera</taxon>
        <taxon>Nematocera</taxon>
        <taxon>Chironomoidea</taxon>
        <taxon>Chironomidae</taxon>
        <taxon>Clunio</taxon>
    </lineage>
</organism>
<evidence type="ECO:0000256" key="4">
    <source>
        <dbReference type="ARBA" id="ARBA00013194"/>
    </source>
</evidence>
<dbReference type="PANTHER" id="PTHR10012">
    <property type="entry name" value="SERINE/THREONINE-PROTEIN PHOSPHATASE 2A REGULATORY SUBUNIT B"/>
    <property type="match status" value="1"/>
</dbReference>
<comment type="subcellular location">
    <subcellularLocation>
        <location evidence="2 10">Cytoplasm</location>
    </subcellularLocation>
</comment>
<dbReference type="SUPFAM" id="SSF140984">
    <property type="entry name" value="PTPA-like"/>
    <property type="match status" value="1"/>
</dbReference>
<dbReference type="PIRSF" id="PIRSF016325">
    <property type="entry name" value="Phstyr_phstse_ac"/>
    <property type="match status" value="1"/>
</dbReference>
<dbReference type="GO" id="GO:0005737">
    <property type="term" value="C:cytoplasm"/>
    <property type="evidence" value="ECO:0007669"/>
    <property type="project" value="UniProtKB-SubCell"/>
</dbReference>
<comment type="function">
    <text evidence="10">PPIases accelerate the folding of proteins. It catalyzes the cis-trans isomerization of proline imidic peptide bonds in oligopeptides.</text>
</comment>
<sequence>MSCAAGDMSSPMMKYNFVEPQKEIRNAMDMTRWENSETFYDLLGFINSICMCIQGKSLSLKCDVSPVVQKLINMLENFEKLAIETPPIDQPQRFGNVAFRTWYQKLKDQVTPALKDVLPDHLQCAIIEIVPYILDSFGNPTRIDYGTGHELSFILFLMTFFKIGALSKSDELAVVLKVFNTYLNFVRKLQVTYRMEPAGSHGVWSLDDYQFIPFIWGSAQLIGTSIEPVKFVEPETIEEYRKEFMFIGCIDYILQVKTGHIAEHSNKLWSISAVPSWSKICTGLIKMYQKEMLSKFPVIQHVLFGSIFKLNPVKPGTRLPQARLGMGPVPKEAHHMLPPRLPPQ</sequence>
<keyword evidence="6 10" id="KW-0697">Rotamase</keyword>
<dbReference type="GO" id="GO:0003755">
    <property type="term" value="F:peptidyl-prolyl cis-trans isomerase activity"/>
    <property type="evidence" value="ECO:0007669"/>
    <property type="project" value="UniProtKB-KW"/>
</dbReference>
<dbReference type="STRING" id="568069.A0A1J1INJ8"/>
<accession>A0A1J1INJ8</accession>
<dbReference type="EC" id="5.2.1.8" evidence="4 10"/>
<dbReference type="GO" id="GO:0000159">
    <property type="term" value="C:protein phosphatase type 2A complex"/>
    <property type="evidence" value="ECO:0007669"/>
    <property type="project" value="TreeGrafter"/>
</dbReference>
<proteinExistence type="inferred from homology"/>
<dbReference type="GO" id="GO:0005634">
    <property type="term" value="C:nucleus"/>
    <property type="evidence" value="ECO:0007669"/>
    <property type="project" value="TreeGrafter"/>
</dbReference>
<dbReference type="InterPro" id="IPR043170">
    <property type="entry name" value="PTPA_C_lid"/>
</dbReference>
<evidence type="ECO:0000256" key="7">
    <source>
        <dbReference type="ARBA" id="ARBA00023235"/>
    </source>
</evidence>
<evidence type="ECO:0000256" key="9">
    <source>
        <dbReference type="ARBA" id="ARBA00044820"/>
    </source>
</evidence>
<evidence type="ECO:0000256" key="1">
    <source>
        <dbReference type="ARBA" id="ARBA00000971"/>
    </source>
</evidence>
<dbReference type="Pfam" id="PF03095">
    <property type="entry name" value="PTPA"/>
    <property type="match status" value="1"/>
</dbReference>
<dbReference type="PANTHER" id="PTHR10012:SF0">
    <property type="entry name" value="SERINE_THREONINE-PROTEIN PHOSPHATASE 2A ACTIVATOR"/>
    <property type="match status" value="1"/>
</dbReference>
<evidence type="ECO:0000313" key="12">
    <source>
        <dbReference type="Proteomes" id="UP000183832"/>
    </source>
</evidence>
<keyword evidence="12" id="KW-1185">Reference proteome</keyword>
<dbReference type="GO" id="GO:0007052">
    <property type="term" value="P:mitotic spindle organization"/>
    <property type="evidence" value="ECO:0007669"/>
    <property type="project" value="TreeGrafter"/>
</dbReference>
<dbReference type="InterPro" id="IPR037218">
    <property type="entry name" value="PTPA_sf"/>
</dbReference>
<dbReference type="CDD" id="cd04087">
    <property type="entry name" value="PTPA"/>
    <property type="match status" value="1"/>
</dbReference>
<name>A0A1J1INJ8_9DIPT</name>
<dbReference type="FunFam" id="1.20.120.1150:FF:000002">
    <property type="entry name" value="Serine/threonine-protein phosphatase 2A activator"/>
    <property type="match status" value="1"/>
</dbReference>
<protein>
    <recommendedName>
        <fullName evidence="8 10">Serine/threonine-protein phosphatase 2A activator</fullName>
        <ecNumber evidence="4 10">5.2.1.8</ecNumber>
    </recommendedName>
    <alternativeName>
        <fullName evidence="9 10">Phosphotyrosyl phosphatase activator</fullName>
    </alternativeName>
</protein>
<gene>
    <name evidence="11" type="primary">putative Serine</name>
    <name evidence="11" type="ORF">CLUMA_CG014249</name>
</gene>
<keyword evidence="7 10" id="KW-0413">Isomerase</keyword>
<dbReference type="Proteomes" id="UP000183832">
    <property type="component" value="Unassembled WGS sequence"/>
</dbReference>
<evidence type="ECO:0000256" key="8">
    <source>
        <dbReference type="ARBA" id="ARBA00044786"/>
    </source>
</evidence>
<dbReference type="GO" id="GO:0008160">
    <property type="term" value="F:protein tyrosine phosphatase activator activity"/>
    <property type="evidence" value="ECO:0007669"/>
    <property type="project" value="TreeGrafter"/>
</dbReference>